<evidence type="ECO:0000313" key="2">
    <source>
        <dbReference type="Proteomes" id="UP000219897"/>
    </source>
</evidence>
<sequence length="124" mass="14335">MTKYKKTGIFYIEKNKQNKQKFTREGDMKMFQFHVMDVQDLRTFLVEELLERLPKGVTFGIYDVDFSAGSSHVFEGEVELQIDVDIVVSGFGKFLYTMVAVGQINKIFLSLDISSEEVLERYLG</sequence>
<organism evidence="1 2">
    <name type="scientific">Bacillus thuringiensis</name>
    <dbReference type="NCBI Taxonomy" id="1428"/>
    <lineage>
        <taxon>Bacteria</taxon>
        <taxon>Bacillati</taxon>
        <taxon>Bacillota</taxon>
        <taxon>Bacilli</taxon>
        <taxon>Bacillales</taxon>
        <taxon>Bacillaceae</taxon>
        <taxon>Bacillus</taxon>
        <taxon>Bacillus cereus group</taxon>
    </lineage>
</organism>
<comment type="caution">
    <text evidence="1">The sequence shown here is derived from an EMBL/GenBank/DDBJ whole genome shotgun (WGS) entry which is preliminary data.</text>
</comment>
<accession>A0ABD6SA40</accession>
<proteinExistence type="predicted"/>
<evidence type="ECO:0000313" key="1">
    <source>
        <dbReference type="EMBL" id="PER55563.1"/>
    </source>
</evidence>
<gene>
    <name evidence="1" type="ORF">CN495_07360</name>
</gene>
<dbReference type="AlphaFoldDB" id="A0ABD6SA40"/>
<dbReference type="EMBL" id="NTYF01000023">
    <property type="protein sequence ID" value="PER55563.1"/>
    <property type="molecule type" value="Genomic_DNA"/>
</dbReference>
<reference evidence="1 2" key="1">
    <citation type="submission" date="2017-09" db="EMBL/GenBank/DDBJ databases">
        <title>Large-scale bioinformatics analysis of Bacillus genomes uncovers conserved roles of natural products in bacterial physiology.</title>
        <authorList>
            <consortium name="Agbiome Team Llc"/>
            <person name="Bleich R.M."/>
            <person name="Kirk G.J."/>
            <person name="Santa Maria K.C."/>
            <person name="Allen S.E."/>
            <person name="Farag S."/>
            <person name="Shank E.A."/>
            <person name="Bowers A."/>
        </authorList>
    </citation>
    <scope>NUCLEOTIDE SEQUENCE [LARGE SCALE GENOMIC DNA]</scope>
    <source>
        <strain evidence="1 2">AFS005140</strain>
    </source>
</reference>
<protein>
    <submittedName>
        <fullName evidence="1">Uncharacterized protein</fullName>
    </submittedName>
</protein>
<name>A0ABD6SA40_BACTU</name>
<dbReference type="Proteomes" id="UP000219897">
    <property type="component" value="Unassembled WGS sequence"/>
</dbReference>